<dbReference type="OrthoDB" id="583309at2"/>
<dbReference type="Gene3D" id="3.30.470.20">
    <property type="entry name" value="ATP-grasp fold, B domain"/>
    <property type="match status" value="1"/>
</dbReference>
<dbReference type="GO" id="GO:0018169">
    <property type="term" value="F:ribosomal S6-glutamic acid ligase activity"/>
    <property type="evidence" value="ECO:0007669"/>
    <property type="project" value="TreeGrafter"/>
</dbReference>
<dbReference type="GO" id="GO:0005737">
    <property type="term" value="C:cytoplasm"/>
    <property type="evidence" value="ECO:0007669"/>
    <property type="project" value="TreeGrafter"/>
</dbReference>
<dbReference type="PATRIC" id="fig|43658.5.peg.5019"/>
<dbReference type="GO" id="GO:0005524">
    <property type="term" value="F:ATP binding"/>
    <property type="evidence" value="ECO:0007669"/>
    <property type="project" value="UniProtKB-UniRule"/>
</dbReference>
<dbReference type="InterPro" id="IPR011761">
    <property type="entry name" value="ATP-grasp"/>
</dbReference>
<dbReference type="EMBL" id="JXYA01000098">
    <property type="protein sequence ID" value="KJZ04280.1"/>
    <property type="molecule type" value="Genomic_DNA"/>
</dbReference>
<dbReference type="PANTHER" id="PTHR21621">
    <property type="entry name" value="RIBOSOMAL PROTEIN S6 MODIFICATION PROTEIN"/>
    <property type="match status" value="1"/>
</dbReference>
<accession>A0A0F4QA76</accession>
<protein>
    <recommendedName>
        <fullName evidence="3">ATP-grasp domain-containing protein</fullName>
    </recommendedName>
</protein>
<keyword evidence="5" id="KW-1185">Reference proteome</keyword>
<dbReference type="Proteomes" id="UP000033452">
    <property type="component" value="Unassembled WGS sequence"/>
</dbReference>
<organism evidence="4 5">
    <name type="scientific">Pseudoalteromonas rubra</name>
    <dbReference type="NCBI Taxonomy" id="43658"/>
    <lineage>
        <taxon>Bacteria</taxon>
        <taxon>Pseudomonadati</taxon>
        <taxon>Pseudomonadota</taxon>
        <taxon>Gammaproteobacteria</taxon>
        <taxon>Alteromonadales</taxon>
        <taxon>Pseudoalteromonadaceae</taxon>
        <taxon>Pseudoalteromonas</taxon>
    </lineage>
</organism>
<comment type="caution">
    <text evidence="4">The sequence shown here is derived from an EMBL/GenBank/DDBJ whole genome shotgun (WGS) entry which is preliminary data.</text>
</comment>
<dbReference type="Pfam" id="PF08443">
    <property type="entry name" value="RimK"/>
    <property type="match status" value="1"/>
</dbReference>
<feature type="domain" description="ATP-grasp" evidence="3">
    <location>
        <begin position="130"/>
        <end position="303"/>
    </location>
</feature>
<proteinExistence type="predicted"/>
<dbReference type="PANTHER" id="PTHR21621:SF0">
    <property type="entry name" value="BETA-CITRYLGLUTAMATE SYNTHASE B-RELATED"/>
    <property type="match status" value="1"/>
</dbReference>
<gene>
    <name evidence="4" type="ORF">TW77_23605</name>
</gene>
<dbReference type="RefSeq" id="WP_046007424.1">
    <property type="nucleotide sequence ID" value="NZ_JXYA01000098.1"/>
</dbReference>
<keyword evidence="1" id="KW-0464">Manganese</keyword>
<reference evidence="4 5" key="1">
    <citation type="journal article" date="2015" name="BMC Genomics">
        <title>Genome mining reveals unlocked bioactive potential of marine Gram-negative bacteria.</title>
        <authorList>
            <person name="Machado H."/>
            <person name="Sonnenschein E.C."/>
            <person name="Melchiorsen J."/>
            <person name="Gram L."/>
        </authorList>
    </citation>
    <scope>NUCLEOTIDE SEQUENCE [LARGE SCALE GENOMIC DNA]</scope>
    <source>
        <strain evidence="4 5">S2471</strain>
    </source>
</reference>
<dbReference type="GO" id="GO:0046872">
    <property type="term" value="F:metal ion binding"/>
    <property type="evidence" value="ECO:0007669"/>
    <property type="project" value="InterPro"/>
</dbReference>
<dbReference type="SUPFAM" id="SSF56059">
    <property type="entry name" value="Glutathione synthetase ATP-binding domain-like"/>
    <property type="match status" value="1"/>
</dbReference>
<evidence type="ECO:0000259" key="3">
    <source>
        <dbReference type="PROSITE" id="PS50975"/>
    </source>
</evidence>
<evidence type="ECO:0000313" key="4">
    <source>
        <dbReference type="EMBL" id="KJZ04280.1"/>
    </source>
</evidence>
<dbReference type="PROSITE" id="PS50975">
    <property type="entry name" value="ATP_GRASP"/>
    <property type="match status" value="1"/>
</dbReference>
<keyword evidence="2" id="KW-0067">ATP-binding</keyword>
<evidence type="ECO:0000256" key="1">
    <source>
        <dbReference type="ARBA" id="ARBA00023211"/>
    </source>
</evidence>
<dbReference type="InterPro" id="IPR013651">
    <property type="entry name" value="ATP-grasp_RimK-type"/>
</dbReference>
<evidence type="ECO:0000256" key="2">
    <source>
        <dbReference type="PROSITE-ProRule" id="PRU00409"/>
    </source>
</evidence>
<dbReference type="GO" id="GO:0009432">
    <property type="term" value="P:SOS response"/>
    <property type="evidence" value="ECO:0007669"/>
    <property type="project" value="TreeGrafter"/>
</dbReference>
<sequence length="306" mass="35027">MAFIVLGQQQDEHAQYMLEKLKMRGLEAYLLSTHDFPRKVQFSYEPNEESGSLTLACGKKLTLDEIQAVFWRGFSGVSDESTRENYMSQESIAAQDAMACLRTWFFLDNDTIWLNSWEAFQHHKEKPFQLTKVKRLGVRIPQTYVGNNLADIKIAFKALKQSIFKPVFGGAHTELLTEAHLESQRVTQALAKSPITVQEFIAGTNIRSYVIGDKVISVELRSEQADFREDASMELLAIETPPEIVKQAQQIARTLHLNWTAIDWRRNHNGEYYFLEANPSPMFIGFEKLSGISITDHLVDYMLGNR</sequence>
<evidence type="ECO:0000313" key="5">
    <source>
        <dbReference type="Proteomes" id="UP000033452"/>
    </source>
</evidence>
<keyword evidence="2" id="KW-0547">Nucleotide-binding</keyword>
<name>A0A0F4QA76_9GAMM</name>
<dbReference type="AlphaFoldDB" id="A0A0F4QA76"/>